<accession>A0A2U1NQQ1</accession>
<dbReference type="PROSITE" id="PS50102">
    <property type="entry name" value="RRM"/>
    <property type="match status" value="1"/>
</dbReference>
<dbReference type="GO" id="GO:0005886">
    <property type="term" value="C:plasma membrane"/>
    <property type="evidence" value="ECO:0007669"/>
    <property type="project" value="TreeGrafter"/>
</dbReference>
<feature type="domain" description="Protein kinase" evidence="9">
    <location>
        <begin position="42"/>
        <end position="366"/>
    </location>
</feature>
<dbReference type="PANTHER" id="PTHR27003">
    <property type="entry name" value="OS07G0166700 PROTEIN"/>
    <property type="match status" value="1"/>
</dbReference>
<dbReference type="CDD" id="cd00590">
    <property type="entry name" value="RRM_SF"/>
    <property type="match status" value="1"/>
</dbReference>
<dbReference type="InterPro" id="IPR026960">
    <property type="entry name" value="RVT-Znf"/>
</dbReference>
<evidence type="ECO:0000256" key="7">
    <source>
        <dbReference type="PROSITE-ProRule" id="PRU10141"/>
    </source>
</evidence>
<dbReference type="PANTHER" id="PTHR27003:SF342">
    <property type="entry name" value="TYROSINE-PROTEIN KINASE, CSF-1_PDGF RECEPTOR FAMILY-RELATED"/>
    <property type="match status" value="1"/>
</dbReference>
<evidence type="ECO:0000313" key="12">
    <source>
        <dbReference type="Proteomes" id="UP000245207"/>
    </source>
</evidence>
<dbReference type="SMART" id="SM00360">
    <property type="entry name" value="RRM"/>
    <property type="match status" value="1"/>
</dbReference>
<keyword evidence="6" id="KW-0694">RNA-binding</keyword>
<dbReference type="PROSITE" id="PS50011">
    <property type="entry name" value="PROTEIN_KINASE_DOM"/>
    <property type="match status" value="2"/>
</dbReference>
<evidence type="ECO:0000256" key="8">
    <source>
        <dbReference type="SAM" id="MobiDB-lite"/>
    </source>
</evidence>
<dbReference type="GO" id="GO:0005524">
    <property type="term" value="F:ATP binding"/>
    <property type="evidence" value="ECO:0007669"/>
    <property type="project" value="UniProtKB-UniRule"/>
</dbReference>
<reference evidence="11 12" key="1">
    <citation type="journal article" date="2018" name="Mol. Plant">
        <title>The genome of Artemisia annua provides insight into the evolution of Asteraceae family and artemisinin biosynthesis.</title>
        <authorList>
            <person name="Shen Q."/>
            <person name="Zhang L."/>
            <person name="Liao Z."/>
            <person name="Wang S."/>
            <person name="Yan T."/>
            <person name="Shi P."/>
            <person name="Liu M."/>
            <person name="Fu X."/>
            <person name="Pan Q."/>
            <person name="Wang Y."/>
            <person name="Lv Z."/>
            <person name="Lu X."/>
            <person name="Zhang F."/>
            <person name="Jiang W."/>
            <person name="Ma Y."/>
            <person name="Chen M."/>
            <person name="Hao X."/>
            <person name="Li L."/>
            <person name="Tang Y."/>
            <person name="Lv G."/>
            <person name="Zhou Y."/>
            <person name="Sun X."/>
            <person name="Brodelius P.E."/>
            <person name="Rose J.K.C."/>
            <person name="Tang K."/>
        </authorList>
    </citation>
    <scope>NUCLEOTIDE SEQUENCE [LARGE SCALE GENOMIC DNA]</scope>
    <source>
        <strain evidence="12">cv. Huhao1</strain>
        <tissue evidence="11">Leaf</tissue>
    </source>
</reference>
<dbReference type="InterPro" id="IPR011009">
    <property type="entry name" value="Kinase-like_dom_sf"/>
</dbReference>
<evidence type="ECO:0000259" key="10">
    <source>
        <dbReference type="PROSITE" id="PS50102"/>
    </source>
</evidence>
<protein>
    <submittedName>
        <fullName evidence="11">RNA-directed DNA polymerase, eukaryota, Nucleotide-binding alpha-beta plait domain protein</fullName>
    </submittedName>
</protein>
<keyword evidence="3 7" id="KW-0547">Nucleotide-binding</keyword>
<dbReference type="STRING" id="35608.A0A2U1NQQ1"/>
<dbReference type="Pfam" id="PF07714">
    <property type="entry name" value="PK_Tyr_Ser-Thr"/>
    <property type="match status" value="2"/>
</dbReference>
<keyword evidence="11" id="KW-0695">RNA-directed DNA polymerase</keyword>
<comment type="caution">
    <text evidence="11">The sequence shown here is derived from an EMBL/GenBank/DDBJ whole genome shotgun (WGS) entry which is preliminary data.</text>
</comment>
<evidence type="ECO:0000256" key="3">
    <source>
        <dbReference type="ARBA" id="ARBA00022741"/>
    </source>
</evidence>
<dbReference type="InterPro" id="IPR035979">
    <property type="entry name" value="RBD_domain_sf"/>
</dbReference>
<keyword evidence="5 7" id="KW-0067">ATP-binding</keyword>
<evidence type="ECO:0000256" key="1">
    <source>
        <dbReference type="ARBA" id="ARBA00022527"/>
    </source>
</evidence>
<evidence type="ECO:0000256" key="2">
    <source>
        <dbReference type="ARBA" id="ARBA00022679"/>
    </source>
</evidence>
<dbReference type="Gene3D" id="3.60.10.10">
    <property type="entry name" value="Endonuclease/exonuclease/phosphatase"/>
    <property type="match status" value="1"/>
</dbReference>
<dbReference type="FunFam" id="3.30.200.20:FF:000039">
    <property type="entry name" value="receptor-like protein kinase FERONIA"/>
    <property type="match status" value="1"/>
</dbReference>
<keyword evidence="2" id="KW-0808">Transferase</keyword>
<dbReference type="OrthoDB" id="1409033at2759"/>
<feature type="binding site" evidence="7">
    <location>
        <position position="73"/>
    </location>
    <ligand>
        <name>ATP</name>
        <dbReference type="ChEBI" id="CHEBI:30616"/>
    </ligand>
</feature>
<feature type="domain" description="Protein kinase" evidence="9">
    <location>
        <begin position="1189"/>
        <end position="1543"/>
    </location>
</feature>
<sequence>MTIFIASGNVMESQRATSSSVQWSKLCHEFEFSEILLATQNFDESLVIGQGGFGKVYRGNIKDGSSLVVAAVKRLDPMSNQGATEFWAEVEMLSKLRHCNLVSLFGYCKYEKEMILVYEYMPNGTLEDHLHKLRTPLPWLERLKICISAARGLDYLHTGFSTVNMADRERFKPNVWYDVPPKKNRNNVQHQNSNASSDGVKFFVSNLPEGCSSSDLKDVLSRYGDVQGVYIARKYDKLGKRFGFATFKVTRNRVDLEANLKDVWIGSYKLFIVPARFVSGQKPIVDKGKKIDNSVHREAVWKPVTGPEVQVHLDNQNEEDRMHVDGSSSEGVDQRSFRDTLLNKNVEPSIPEVIVQSEGKNLHELYGSGVIAKVSSLDVLTSIKSKLKEAAFGGCNIRYLGGFTVMLNFENASDKDRFLNVNDVWKTWFTLVEPWNGQVVMTDRVAWLKIRGLPAHVAEMKVFNDIAGVFGTVIAEAQYPEEGDISYAVVGVSLQSQARVVGYVKAVWRDNSYLVYVEEDTEEWVPNCVADLGDESEVLVETPVEEPAYVVYNVSLPSEEVPVRQTVEEQEVLPHLNGHFDDSVGAGSTSKSCKRKGGKYSKKKGVYRRSMSPLDKDRPKKRVREDNDMFDIDRFIFVNPVQVEADNSNIEQVQQEEFIIPDLNGNVESNMVLEGNSNSVENRDEVRSWCLKHGTFPGASSECGNRREFSDGGSMNVMSINIRGMGRVDKAGWISNVRVANEVCFVMFQESQLVSMQNVNLDRFWGRGEYEAEWVEATGRSGGIVSMWDKKVFQKLSVLKHRNILVVHGIIKSNGMKVGMVNVYAPQKIDDKRVVWKELERIIRQDSSLWIVGGDFNCVRDRSERKSSKFDAVSSNEFNDFLDDLDLHEYGLQGRKFTFVAGNKCSRIDRIFVSLNFVNEWPNAEYRALPRGKSDHSPLILKVEYRNFGPKPFKFFNSWLDREGFEEMIVSNANRFYESSCPDLFLLHKLKFIRRAIVEWKSRFLKLEEEEVQSIRVDLEELDMEVETRDLREEEQWVYCEGNRRLREIEIDEIGKIHWVAWDKVARSKALGGLGLNRLLDCNYSMMFKWIWRYKVEENVLWKRVIEALHVSNRRWDMIPWNKQSSGPWSKIVKTAYATQVQGTRFINMIRGTIGNGLDIRFWLDTWISDEPLKDLFPSLFRLERNKWCKVADRLGNANGGGVIQWEWKRYPALDDETRELIECHRLVTAIRLNQRNDSWRWNSGSNVTYTVKEARKWLRNEERNPIGDNYKWCKWLPSKCNVFMWRTSLDRIPTANNLARRNINMGDGSCRFCGEADESTDHIFTACMYTNGLWNGLVAWLKIPPMLLFSVKDILRSIELLPLSSSRKEIIYGILIIMCWKIWVNRNEIIFKQGKAIASKLMADVKAISFLWFNSRSKKDKPFKKKNTLVKGTFGYLDPNYFTTGRLTRKSDVYAFGVVLFEVLCRKRAVDRTLDEDQWGLVTWVQDAIKEGNLKCIIDSDISNQISSKCLKEFVQIAEGCLHSHPKHRPTMAEVVVSLNFVLTLQEKTNSSLQPAGRTMLRRMVEKIPFASKGESSASGDPKISSNHNDVTRSASNIFLDNDECPADFRILSPSMKVFKFSQDSFLGWGGFGEVFLGWINKKTFAPSKRGVGIVVAVKRRSALSFQGHAEWLKNKNPRAFLHNEDITTNNKRIIVIAMSSSSSNSGKRHLLR</sequence>
<keyword evidence="1" id="KW-0723">Serine/threonine-protein kinase</keyword>
<evidence type="ECO:0000256" key="6">
    <source>
        <dbReference type="PROSITE-ProRule" id="PRU00176"/>
    </source>
</evidence>
<evidence type="ECO:0000259" key="9">
    <source>
        <dbReference type="PROSITE" id="PS50011"/>
    </source>
</evidence>
<dbReference type="InterPro" id="IPR005135">
    <property type="entry name" value="Endo/exonuclease/phosphatase"/>
</dbReference>
<dbReference type="Gene3D" id="3.30.200.20">
    <property type="entry name" value="Phosphorylase Kinase, domain 1"/>
    <property type="match status" value="2"/>
</dbReference>
<dbReference type="InterPro" id="IPR045272">
    <property type="entry name" value="ANXUR1/2-like"/>
</dbReference>
<dbReference type="EMBL" id="PKPP01002350">
    <property type="protein sequence ID" value="PWA75817.1"/>
    <property type="molecule type" value="Genomic_DNA"/>
</dbReference>
<dbReference type="SUPFAM" id="SSF56219">
    <property type="entry name" value="DNase I-like"/>
    <property type="match status" value="1"/>
</dbReference>
<dbReference type="PROSITE" id="PS00107">
    <property type="entry name" value="PROTEIN_KINASE_ATP"/>
    <property type="match status" value="2"/>
</dbReference>
<dbReference type="InterPro" id="IPR001245">
    <property type="entry name" value="Ser-Thr/Tyr_kinase_cat_dom"/>
</dbReference>
<dbReference type="GO" id="GO:0003964">
    <property type="term" value="F:RNA-directed DNA polymerase activity"/>
    <property type="evidence" value="ECO:0007669"/>
    <property type="project" value="UniProtKB-KW"/>
</dbReference>
<dbReference type="GO" id="GO:0003723">
    <property type="term" value="F:RNA binding"/>
    <property type="evidence" value="ECO:0007669"/>
    <property type="project" value="UniProtKB-UniRule"/>
</dbReference>
<evidence type="ECO:0000256" key="5">
    <source>
        <dbReference type="ARBA" id="ARBA00022840"/>
    </source>
</evidence>
<keyword evidence="12" id="KW-1185">Reference proteome</keyword>
<dbReference type="GO" id="GO:0004714">
    <property type="term" value="F:transmembrane receptor protein tyrosine kinase activity"/>
    <property type="evidence" value="ECO:0007669"/>
    <property type="project" value="InterPro"/>
</dbReference>
<dbReference type="InterPro" id="IPR012677">
    <property type="entry name" value="Nucleotide-bd_a/b_plait_sf"/>
</dbReference>
<feature type="domain" description="RRM" evidence="10">
    <location>
        <begin position="200"/>
        <end position="277"/>
    </location>
</feature>
<dbReference type="SUPFAM" id="SSF56112">
    <property type="entry name" value="Protein kinase-like (PK-like)"/>
    <property type="match status" value="2"/>
</dbReference>
<organism evidence="11 12">
    <name type="scientific">Artemisia annua</name>
    <name type="common">Sweet wormwood</name>
    <dbReference type="NCBI Taxonomy" id="35608"/>
    <lineage>
        <taxon>Eukaryota</taxon>
        <taxon>Viridiplantae</taxon>
        <taxon>Streptophyta</taxon>
        <taxon>Embryophyta</taxon>
        <taxon>Tracheophyta</taxon>
        <taxon>Spermatophyta</taxon>
        <taxon>Magnoliopsida</taxon>
        <taxon>eudicotyledons</taxon>
        <taxon>Gunneridae</taxon>
        <taxon>Pentapetalae</taxon>
        <taxon>asterids</taxon>
        <taxon>campanulids</taxon>
        <taxon>Asterales</taxon>
        <taxon>Asteraceae</taxon>
        <taxon>Asteroideae</taxon>
        <taxon>Anthemideae</taxon>
        <taxon>Artemisiinae</taxon>
        <taxon>Artemisia</taxon>
    </lineage>
</organism>
<gene>
    <name evidence="11" type="ORF">CTI12_AA215530</name>
</gene>
<dbReference type="InterPro" id="IPR000504">
    <property type="entry name" value="RRM_dom"/>
</dbReference>
<feature type="compositionally biased region" description="Basic residues" evidence="8">
    <location>
        <begin position="592"/>
        <end position="607"/>
    </location>
</feature>
<keyword evidence="4" id="KW-0418">Kinase</keyword>
<dbReference type="Pfam" id="PF14529">
    <property type="entry name" value="Exo_endo_phos_2"/>
    <property type="match status" value="1"/>
</dbReference>
<dbReference type="Gene3D" id="1.10.510.10">
    <property type="entry name" value="Transferase(Phosphotransferase) domain 1"/>
    <property type="match status" value="2"/>
</dbReference>
<dbReference type="Gene3D" id="3.30.70.330">
    <property type="match status" value="1"/>
</dbReference>
<dbReference type="SUPFAM" id="SSF54928">
    <property type="entry name" value="RNA-binding domain, RBD"/>
    <property type="match status" value="1"/>
</dbReference>
<dbReference type="InterPro" id="IPR036691">
    <property type="entry name" value="Endo/exonu/phosph_ase_sf"/>
</dbReference>
<proteinExistence type="predicted"/>
<name>A0A2U1NQQ1_ARTAN</name>
<evidence type="ECO:0000256" key="4">
    <source>
        <dbReference type="ARBA" id="ARBA00022777"/>
    </source>
</evidence>
<dbReference type="Proteomes" id="UP000245207">
    <property type="component" value="Unassembled WGS sequence"/>
</dbReference>
<feature type="region of interest" description="Disordered" evidence="8">
    <location>
        <begin position="579"/>
        <end position="621"/>
    </location>
</feature>
<dbReference type="Pfam" id="PF00076">
    <property type="entry name" value="RRM_1"/>
    <property type="match status" value="1"/>
</dbReference>
<evidence type="ECO:0000313" key="11">
    <source>
        <dbReference type="EMBL" id="PWA75817.1"/>
    </source>
</evidence>
<dbReference type="Pfam" id="PF13966">
    <property type="entry name" value="zf-RVT"/>
    <property type="match status" value="1"/>
</dbReference>
<dbReference type="InterPro" id="IPR017441">
    <property type="entry name" value="Protein_kinase_ATP_BS"/>
</dbReference>
<keyword evidence="11" id="KW-0548">Nucleotidyltransferase</keyword>
<feature type="binding site" evidence="7">
    <location>
        <position position="1660"/>
    </location>
    <ligand>
        <name>ATP</name>
        <dbReference type="ChEBI" id="CHEBI:30616"/>
    </ligand>
</feature>
<dbReference type="InterPro" id="IPR000719">
    <property type="entry name" value="Prot_kinase_dom"/>
</dbReference>
<dbReference type="GO" id="GO:0004674">
    <property type="term" value="F:protein serine/threonine kinase activity"/>
    <property type="evidence" value="ECO:0007669"/>
    <property type="project" value="UniProtKB-KW"/>
</dbReference>
<dbReference type="GO" id="GO:0009506">
    <property type="term" value="C:plasmodesma"/>
    <property type="evidence" value="ECO:0007669"/>
    <property type="project" value="TreeGrafter"/>
</dbReference>